<dbReference type="EMBL" id="CAMKVN010007196">
    <property type="protein sequence ID" value="CAI2191212.1"/>
    <property type="molecule type" value="Genomic_DNA"/>
</dbReference>
<comment type="caution">
    <text evidence="1">The sequence shown here is derived from an EMBL/GenBank/DDBJ whole genome shotgun (WGS) entry which is preliminary data.</text>
</comment>
<evidence type="ECO:0000313" key="2">
    <source>
        <dbReference type="Proteomes" id="UP001153678"/>
    </source>
</evidence>
<evidence type="ECO:0000313" key="1">
    <source>
        <dbReference type="EMBL" id="CAI2191212.1"/>
    </source>
</evidence>
<dbReference type="Proteomes" id="UP001153678">
    <property type="component" value="Unassembled WGS sequence"/>
</dbReference>
<sequence length="97" mass="10953">AYAPPEIRTYSRNPGNRAVDPRMVIEIGKTENLDSLNNLAEVYFSAQTNIQIYLTFKVYGRMAPAQCSHCAISFGTAPLYTHLLEIPVFRIIELLAY</sequence>
<keyword evidence="2" id="KW-1185">Reference proteome</keyword>
<accession>A0A9W4WZN3</accession>
<proteinExistence type="predicted"/>
<reference evidence="1" key="1">
    <citation type="submission" date="2022-08" db="EMBL/GenBank/DDBJ databases">
        <authorList>
            <person name="Kallberg Y."/>
            <person name="Tangrot J."/>
            <person name="Rosling A."/>
        </authorList>
    </citation>
    <scope>NUCLEOTIDE SEQUENCE</scope>
    <source>
        <strain evidence="1">Wild A</strain>
    </source>
</reference>
<gene>
    <name evidence="1" type="ORF">FWILDA_LOCUS14960</name>
</gene>
<feature type="non-terminal residue" evidence="1">
    <location>
        <position position="1"/>
    </location>
</feature>
<dbReference type="AlphaFoldDB" id="A0A9W4WZN3"/>
<name>A0A9W4WZN3_9GLOM</name>
<organism evidence="1 2">
    <name type="scientific">Funneliformis geosporum</name>
    <dbReference type="NCBI Taxonomy" id="1117311"/>
    <lineage>
        <taxon>Eukaryota</taxon>
        <taxon>Fungi</taxon>
        <taxon>Fungi incertae sedis</taxon>
        <taxon>Mucoromycota</taxon>
        <taxon>Glomeromycotina</taxon>
        <taxon>Glomeromycetes</taxon>
        <taxon>Glomerales</taxon>
        <taxon>Glomeraceae</taxon>
        <taxon>Funneliformis</taxon>
    </lineage>
</organism>
<protein>
    <submittedName>
        <fullName evidence="1">19166_t:CDS:1</fullName>
    </submittedName>
</protein>